<comment type="caution">
    <text evidence="2">The sequence shown here is derived from an EMBL/GenBank/DDBJ whole genome shotgun (WGS) entry which is preliminary data.</text>
</comment>
<feature type="compositionally biased region" description="Polar residues" evidence="1">
    <location>
        <begin position="369"/>
        <end position="390"/>
    </location>
</feature>
<feature type="region of interest" description="Disordered" evidence="1">
    <location>
        <begin position="245"/>
        <end position="428"/>
    </location>
</feature>
<feature type="compositionally biased region" description="Basic and acidic residues" evidence="1">
    <location>
        <begin position="408"/>
        <end position="418"/>
    </location>
</feature>
<reference evidence="2" key="2">
    <citation type="journal article" date="2019" name="IMA Fungus">
        <title>Genome sequencing and comparison of five Tilletia species to identify candidate genes for the detection of regulated species infecting wheat.</title>
        <authorList>
            <person name="Nguyen H.D.T."/>
            <person name="Sultana T."/>
            <person name="Kesanakurti P."/>
            <person name="Hambleton S."/>
        </authorList>
    </citation>
    <scope>NUCLEOTIDE SEQUENCE</scope>
    <source>
        <strain evidence="2">DAOMC 236416</strain>
    </source>
</reference>
<evidence type="ECO:0000313" key="2">
    <source>
        <dbReference type="EMBL" id="KAE8252072.1"/>
    </source>
</evidence>
<evidence type="ECO:0000313" key="3">
    <source>
        <dbReference type="Proteomes" id="UP000077521"/>
    </source>
</evidence>
<sequence>MHKGKAKLQGEGPVLELLDQERKSAAQEKWLKEALQIIASPTSAIKARLAALAKIEQHMAKTVLSGNPQKAATWWKLQQNQDCNVATVLLPHLHVLHLHLALVGTSAAPSSSSRRSGNDDGLKLAVSSLSEVDLIAEEIVISLSLLQGLVVCDRDSRSACVKRVSLENILLVLSAPHLVEKDLTAPACHALDLLMCILVDSDEDVSDLFESLGGVDQISTIWKARAENVAMRRAAARVEREAARLRGPDFLQHRRNRSGPSRTASDGPSVASPGKQARRGYSEDFDGYRPSTPRANNGGLSPISSPPRAAKRASAPPVAPASPAGPKIPQRSSSTVDSPAAEGPGSPEGIYRGPSDVFNASRHSLGLVRSSSPSDENQGSRPKPVSSGSRDASDGEARARPNSRRATRASDEPAKDDDQREADEDESDELCEKCIEFLIFYLQPELLEREAERERRLKAKMTNGTVLQLGAARKGRAGEEKSAPAVKSKKREQAKAAPQPVLTKSKTSRSAEQAAARDPAKQRSNRA</sequence>
<keyword evidence="3" id="KW-1185">Reference proteome</keyword>
<accession>A0A8T8T2B7</accession>
<dbReference type="Proteomes" id="UP000077521">
    <property type="component" value="Unassembled WGS sequence"/>
</dbReference>
<dbReference type="EMBL" id="LWDF02000220">
    <property type="protein sequence ID" value="KAE8252072.1"/>
    <property type="molecule type" value="Genomic_DNA"/>
</dbReference>
<gene>
    <name evidence="2" type="ORF">A4X13_0g3725</name>
</gene>
<organism evidence="2 3">
    <name type="scientific">Tilletia indica</name>
    <dbReference type="NCBI Taxonomy" id="43049"/>
    <lineage>
        <taxon>Eukaryota</taxon>
        <taxon>Fungi</taxon>
        <taxon>Dikarya</taxon>
        <taxon>Basidiomycota</taxon>
        <taxon>Ustilaginomycotina</taxon>
        <taxon>Exobasidiomycetes</taxon>
        <taxon>Tilletiales</taxon>
        <taxon>Tilletiaceae</taxon>
        <taxon>Tilletia</taxon>
    </lineage>
</organism>
<reference evidence="2" key="1">
    <citation type="submission" date="2016-04" db="EMBL/GenBank/DDBJ databases">
        <authorList>
            <person name="Nguyen H.D."/>
            <person name="Samba Siva P."/>
            <person name="Cullis J."/>
            <person name="Levesque C.A."/>
            <person name="Hambleton S."/>
        </authorList>
    </citation>
    <scope>NUCLEOTIDE SEQUENCE</scope>
    <source>
        <strain evidence="2">DAOMC 236416</strain>
    </source>
</reference>
<dbReference type="AlphaFoldDB" id="A0A8T8T2B7"/>
<feature type="compositionally biased region" description="Polar residues" evidence="1">
    <location>
        <begin position="502"/>
        <end position="511"/>
    </location>
</feature>
<proteinExistence type="predicted"/>
<protein>
    <submittedName>
        <fullName evidence="2">Uncharacterized protein</fullName>
    </submittedName>
</protein>
<name>A0A8T8T2B7_9BASI</name>
<feature type="compositionally biased region" description="Acidic residues" evidence="1">
    <location>
        <begin position="419"/>
        <end position="428"/>
    </location>
</feature>
<evidence type="ECO:0000256" key="1">
    <source>
        <dbReference type="SAM" id="MobiDB-lite"/>
    </source>
</evidence>
<feature type="compositionally biased region" description="Low complexity" evidence="1">
    <location>
        <begin position="301"/>
        <end position="324"/>
    </location>
</feature>
<feature type="region of interest" description="Disordered" evidence="1">
    <location>
        <begin position="456"/>
        <end position="527"/>
    </location>
</feature>